<evidence type="ECO:0000256" key="1">
    <source>
        <dbReference type="SAM" id="MobiDB-lite"/>
    </source>
</evidence>
<reference evidence="2" key="1">
    <citation type="submission" date="2023-03" db="EMBL/GenBank/DDBJ databases">
        <title>Massive genome expansion in bonnet fungi (Mycena s.s.) driven by repeated elements and novel gene families across ecological guilds.</title>
        <authorList>
            <consortium name="Lawrence Berkeley National Laboratory"/>
            <person name="Harder C.B."/>
            <person name="Miyauchi S."/>
            <person name="Viragh M."/>
            <person name="Kuo A."/>
            <person name="Thoen E."/>
            <person name="Andreopoulos B."/>
            <person name="Lu D."/>
            <person name="Skrede I."/>
            <person name="Drula E."/>
            <person name="Henrissat B."/>
            <person name="Morin E."/>
            <person name="Kohler A."/>
            <person name="Barry K."/>
            <person name="LaButti K."/>
            <person name="Morin E."/>
            <person name="Salamov A."/>
            <person name="Lipzen A."/>
            <person name="Mereny Z."/>
            <person name="Hegedus B."/>
            <person name="Baldrian P."/>
            <person name="Stursova M."/>
            <person name="Weitz H."/>
            <person name="Taylor A."/>
            <person name="Grigoriev I.V."/>
            <person name="Nagy L.G."/>
            <person name="Martin F."/>
            <person name="Kauserud H."/>
        </authorList>
    </citation>
    <scope>NUCLEOTIDE SEQUENCE</scope>
    <source>
        <strain evidence="2">CBHHK182m</strain>
    </source>
</reference>
<proteinExistence type="predicted"/>
<keyword evidence="3" id="KW-1185">Reference proteome</keyword>
<comment type="caution">
    <text evidence="2">The sequence shown here is derived from an EMBL/GenBank/DDBJ whole genome shotgun (WGS) entry which is preliminary data.</text>
</comment>
<name>A0AAD7IVA5_9AGAR</name>
<gene>
    <name evidence="2" type="ORF">B0H16DRAFT_1888167</name>
</gene>
<feature type="region of interest" description="Disordered" evidence="1">
    <location>
        <begin position="155"/>
        <end position="175"/>
    </location>
</feature>
<organism evidence="2 3">
    <name type="scientific">Mycena metata</name>
    <dbReference type="NCBI Taxonomy" id="1033252"/>
    <lineage>
        <taxon>Eukaryota</taxon>
        <taxon>Fungi</taxon>
        <taxon>Dikarya</taxon>
        <taxon>Basidiomycota</taxon>
        <taxon>Agaricomycotina</taxon>
        <taxon>Agaricomycetes</taxon>
        <taxon>Agaricomycetidae</taxon>
        <taxon>Agaricales</taxon>
        <taxon>Marasmiineae</taxon>
        <taxon>Mycenaceae</taxon>
        <taxon>Mycena</taxon>
    </lineage>
</organism>
<evidence type="ECO:0000313" key="2">
    <source>
        <dbReference type="EMBL" id="KAJ7749458.1"/>
    </source>
</evidence>
<evidence type="ECO:0000313" key="3">
    <source>
        <dbReference type="Proteomes" id="UP001215598"/>
    </source>
</evidence>
<dbReference type="EMBL" id="JARKIB010000069">
    <property type="protein sequence ID" value="KAJ7749458.1"/>
    <property type="molecule type" value="Genomic_DNA"/>
</dbReference>
<feature type="region of interest" description="Disordered" evidence="1">
    <location>
        <begin position="91"/>
        <end position="113"/>
    </location>
</feature>
<feature type="compositionally biased region" description="Basic residues" evidence="1">
    <location>
        <begin position="215"/>
        <end position="226"/>
    </location>
</feature>
<feature type="region of interest" description="Disordered" evidence="1">
    <location>
        <begin position="208"/>
        <end position="240"/>
    </location>
</feature>
<protein>
    <submittedName>
        <fullName evidence="2">Uncharacterized protein</fullName>
    </submittedName>
</protein>
<dbReference type="AlphaFoldDB" id="A0AAD7IVA5"/>
<accession>A0AAD7IVA5</accession>
<dbReference type="Proteomes" id="UP001215598">
    <property type="component" value="Unassembled WGS sequence"/>
</dbReference>
<sequence>MAVEMKQIGNDAKMTRRTSISDFVRRGDYRAHLAQLLAPECSLGAVALSASAIAISLKYSPATAHHVIIYWQYRWNYRVPPPTFPRFHGVLGPSTRARRPPRPCPPRDDVVDRMDLRDPPHLPPPLPRVAAVVAASPRRRVARASAFRTANNGGVLFPLTHPTSTRPPPPSTPPRAIRTGCSADWAPPPYVKEAEAVGVYAPLLTRRSDLCSHPARPRARISRPTRKTSTAASGGPPPAS</sequence>